<dbReference type="EMBL" id="CAJHIA010000002">
    <property type="protein sequence ID" value="CAD6440209.1"/>
    <property type="molecule type" value="Genomic_DNA"/>
</dbReference>
<keyword evidence="1" id="KW-0472">Membrane</keyword>
<protein>
    <submittedName>
        <fullName evidence="2">54da5b71-43d7-408a-a9de-0e886b42d7ce</fullName>
    </submittedName>
</protein>
<name>A0A8H2VLX1_9HELO</name>
<sequence length="546" mass="61236">MICRGKVFPIPGCSFLREYGFYLLPLLSHFVYISHSDLFLFVLDSVHINLNDTMLSLAAIYNFLGYIVVANAYTTFDTTCAIPATTTNYVSPPNSRGTLNILWSSLFTIIACAWAIQHLNVPKQRACRESSWKDNFTWKVTGFMTSFKWMIATAIAPEILLAKAWSDLDVARKQFEKFKPWAADDDVEWTLTHTLFANMGGFVIRSNPPSNLDQDVEAKPSVALDILADQPPTPLLAEALAPLMGPSIGCVSSDTNGVSTHANIAPSGAMIDKPTSYPDPYHLTARQLLSLRRCDRIRLPNIMLDEINDKSKSDTLVRVIAISQFLWIVAQIIVRAIKGLVIAQLEIAVVAFSTCAILIYILNWSKPKGVQVPFTILHYEGPIPTDLLEFMKKDLDRSSMSTIMLNSKCQTITSGDPIPNDVIYPYDEDTWLIGFEFGSIVFGCIHVAAWNFIFPTRIEQILWWSTSIWCTVFVLIYTLIPYCGMICFGDFKRIATPKELAWGAAPLFFLYALARIFLLVEVCRSLCFLPPRAFIATPLENIPYIG</sequence>
<evidence type="ECO:0000256" key="1">
    <source>
        <dbReference type="SAM" id="Phobius"/>
    </source>
</evidence>
<evidence type="ECO:0000313" key="2">
    <source>
        <dbReference type="EMBL" id="CAD6440209.1"/>
    </source>
</evidence>
<dbReference type="PANTHER" id="PTHR35043:SF7">
    <property type="entry name" value="TRANSCRIPTION FACTOR DOMAIN-CONTAINING PROTEIN"/>
    <property type="match status" value="1"/>
</dbReference>
<dbReference type="AlphaFoldDB" id="A0A8H2VLX1"/>
<feature type="transmembrane region" description="Helical" evidence="1">
    <location>
        <begin position="500"/>
        <end position="520"/>
    </location>
</feature>
<reference evidence="2" key="1">
    <citation type="submission" date="2020-10" db="EMBL/GenBank/DDBJ databases">
        <authorList>
            <person name="Kusch S."/>
        </authorList>
    </citation>
    <scope>NUCLEOTIDE SEQUENCE</scope>
    <source>
        <strain evidence="2">SwB9</strain>
    </source>
</reference>
<dbReference type="OrthoDB" id="3061561at2759"/>
<gene>
    <name evidence="2" type="ORF">SCLTRI_LOCUS800</name>
</gene>
<keyword evidence="3" id="KW-1185">Reference proteome</keyword>
<keyword evidence="1" id="KW-1133">Transmembrane helix</keyword>
<proteinExistence type="predicted"/>
<organism evidence="2 3">
    <name type="scientific">Sclerotinia trifoliorum</name>
    <dbReference type="NCBI Taxonomy" id="28548"/>
    <lineage>
        <taxon>Eukaryota</taxon>
        <taxon>Fungi</taxon>
        <taxon>Dikarya</taxon>
        <taxon>Ascomycota</taxon>
        <taxon>Pezizomycotina</taxon>
        <taxon>Leotiomycetes</taxon>
        <taxon>Helotiales</taxon>
        <taxon>Sclerotiniaceae</taxon>
        <taxon>Sclerotinia</taxon>
    </lineage>
</organism>
<feature type="transmembrane region" description="Helical" evidence="1">
    <location>
        <begin position="341"/>
        <end position="362"/>
    </location>
</feature>
<feature type="transmembrane region" description="Helical" evidence="1">
    <location>
        <begin position="461"/>
        <end position="480"/>
    </location>
</feature>
<dbReference type="Proteomes" id="UP000624404">
    <property type="component" value="Unassembled WGS sequence"/>
</dbReference>
<evidence type="ECO:0000313" key="3">
    <source>
        <dbReference type="Proteomes" id="UP000624404"/>
    </source>
</evidence>
<accession>A0A8H2VLX1</accession>
<feature type="transmembrane region" description="Helical" evidence="1">
    <location>
        <begin position="97"/>
        <end position="116"/>
    </location>
</feature>
<dbReference type="PANTHER" id="PTHR35043">
    <property type="entry name" value="TRANSCRIPTION FACTOR DOMAIN-CONTAINING PROTEIN"/>
    <property type="match status" value="1"/>
</dbReference>
<feature type="transmembrane region" description="Helical" evidence="1">
    <location>
        <begin position="55"/>
        <end position="76"/>
    </location>
</feature>
<comment type="caution">
    <text evidence="2">The sequence shown here is derived from an EMBL/GenBank/DDBJ whole genome shotgun (WGS) entry which is preliminary data.</text>
</comment>
<keyword evidence="1" id="KW-0812">Transmembrane</keyword>
<feature type="transmembrane region" description="Helical" evidence="1">
    <location>
        <begin position="21"/>
        <end position="43"/>
    </location>
</feature>
<feature type="transmembrane region" description="Helical" evidence="1">
    <location>
        <begin position="431"/>
        <end position="454"/>
    </location>
</feature>